<dbReference type="HOGENOM" id="CLU_2484423_0_0_1"/>
<feature type="region of interest" description="Disordered" evidence="1">
    <location>
        <begin position="1"/>
        <end position="47"/>
    </location>
</feature>
<reference key="1">
    <citation type="submission" date="2007-01" db="EMBL/GenBank/DDBJ databases">
        <title>The Genome Sequence of Puccinia graminis f. sp. tritici Strain CRL 75-36-700-3.</title>
        <authorList>
            <consortium name="The Broad Institute Genome Sequencing Platform"/>
            <person name="Birren B."/>
            <person name="Lander E."/>
            <person name="Galagan J."/>
            <person name="Nusbaum C."/>
            <person name="Devon K."/>
            <person name="Cuomo C."/>
            <person name="Jaffe D."/>
            <person name="Butler J."/>
            <person name="Alvarez P."/>
            <person name="Gnerre S."/>
            <person name="Grabherr M."/>
            <person name="Mauceli E."/>
            <person name="Brockman W."/>
            <person name="Young S."/>
            <person name="LaButti K."/>
            <person name="Sykes S."/>
            <person name="DeCaprio D."/>
            <person name="Crawford M."/>
            <person name="Koehrsen M."/>
            <person name="Engels R."/>
            <person name="Montgomery P."/>
            <person name="Pearson M."/>
            <person name="Howarth C."/>
            <person name="Larson L."/>
            <person name="White J."/>
            <person name="Zeng Q."/>
            <person name="Kodira C."/>
            <person name="Yandava C."/>
            <person name="Alvarado L."/>
            <person name="O'Leary S."/>
            <person name="Szabo L."/>
            <person name="Dean R."/>
            <person name="Schein J."/>
        </authorList>
    </citation>
    <scope>NUCLEOTIDE SEQUENCE</scope>
    <source>
        <strain>CRL 75-36-700-3</strain>
    </source>
</reference>
<name>E3JWE2_PUCGT</name>
<dbReference type="AlphaFoldDB" id="E3JWE2"/>
<gene>
    <name evidence="2" type="ORF">PGTG_02808</name>
</gene>
<evidence type="ECO:0000256" key="1">
    <source>
        <dbReference type="SAM" id="MobiDB-lite"/>
    </source>
</evidence>
<dbReference type="EMBL" id="DS178265">
    <property type="protein sequence ID" value="EFP76367.2"/>
    <property type="molecule type" value="Genomic_DNA"/>
</dbReference>
<dbReference type="InParanoid" id="E3JWE2"/>
<dbReference type="GeneID" id="10534260"/>
<feature type="compositionally biased region" description="Polar residues" evidence="1">
    <location>
        <begin position="1"/>
        <end position="11"/>
    </location>
</feature>
<proteinExistence type="predicted"/>
<keyword evidence="3" id="KW-1185">Reference proteome</keyword>
<evidence type="ECO:0000313" key="2">
    <source>
        <dbReference type="EMBL" id="EFP76367.2"/>
    </source>
</evidence>
<dbReference type="VEuPathDB" id="FungiDB:PGTG_02808"/>
<organism evidence="2 3">
    <name type="scientific">Puccinia graminis f. sp. tritici (strain CRL 75-36-700-3 / race SCCL)</name>
    <name type="common">Black stem rust fungus</name>
    <dbReference type="NCBI Taxonomy" id="418459"/>
    <lineage>
        <taxon>Eukaryota</taxon>
        <taxon>Fungi</taxon>
        <taxon>Dikarya</taxon>
        <taxon>Basidiomycota</taxon>
        <taxon>Pucciniomycotina</taxon>
        <taxon>Pucciniomycetes</taxon>
        <taxon>Pucciniales</taxon>
        <taxon>Pucciniaceae</taxon>
        <taxon>Puccinia</taxon>
    </lineage>
</organism>
<accession>E3JWE2</accession>
<protein>
    <submittedName>
        <fullName evidence="2">Uncharacterized protein</fullName>
    </submittedName>
</protein>
<dbReference type="Proteomes" id="UP000008783">
    <property type="component" value="Unassembled WGS sequence"/>
</dbReference>
<dbReference type="OrthoDB" id="2506598at2759"/>
<dbReference type="RefSeq" id="XP_003320786.2">
    <property type="nucleotide sequence ID" value="XM_003320738.2"/>
</dbReference>
<dbReference type="KEGG" id="pgr:PGTG_02808"/>
<evidence type="ECO:0000313" key="3">
    <source>
        <dbReference type="Proteomes" id="UP000008783"/>
    </source>
</evidence>
<sequence>MSFLHSSNEDNTSVDYSSESSYSKDIETPVISNSTRLSRGKPTATAETTVTIPSEHNNKLFFLPTMNEETFIDHGCTLDPEGYPLLP</sequence>
<reference evidence="3" key="2">
    <citation type="journal article" date="2011" name="Proc. Natl. Acad. Sci. U.S.A.">
        <title>Obligate biotrophy features unraveled by the genomic analysis of rust fungi.</title>
        <authorList>
            <person name="Duplessis S."/>
            <person name="Cuomo C.A."/>
            <person name="Lin Y.-C."/>
            <person name="Aerts A."/>
            <person name="Tisserant E."/>
            <person name="Veneault-Fourrey C."/>
            <person name="Joly D.L."/>
            <person name="Hacquard S."/>
            <person name="Amselem J."/>
            <person name="Cantarel B.L."/>
            <person name="Chiu R."/>
            <person name="Coutinho P.M."/>
            <person name="Feau N."/>
            <person name="Field M."/>
            <person name="Frey P."/>
            <person name="Gelhaye E."/>
            <person name="Goldberg J."/>
            <person name="Grabherr M.G."/>
            <person name="Kodira C.D."/>
            <person name="Kohler A."/>
            <person name="Kuees U."/>
            <person name="Lindquist E.A."/>
            <person name="Lucas S.M."/>
            <person name="Mago R."/>
            <person name="Mauceli E."/>
            <person name="Morin E."/>
            <person name="Murat C."/>
            <person name="Pangilinan J.L."/>
            <person name="Park R."/>
            <person name="Pearson M."/>
            <person name="Quesneville H."/>
            <person name="Rouhier N."/>
            <person name="Sakthikumar S."/>
            <person name="Salamov A.A."/>
            <person name="Schmutz J."/>
            <person name="Selles B."/>
            <person name="Shapiro H."/>
            <person name="Tanguay P."/>
            <person name="Tuskan G.A."/>
            <person name="Henrissat B."/>
            <person name="Van de Peer Y."/>
            <person name="Rouze P."/>
            <person name="Ellis J.G."/>
            <person name="Dodds P.N."/>
            <person name="Schein J.E."/>
            <person name="Zhong S."/>
            <person name="Hamelin R.C."/>
            <person name="Grigoriev I.V."/>
            <person name="Szabo L.J."/>
            <person name="Martin F."/>
        </authorList>
    </citation>
    <scope>NUCLEOTIDE SEQUENCE [LARGE SCALE GENOMIC DNA]</scope>
    <source>
        <strain evidence="3">CRL 75-36-700-3 / race SCCL</strain>
    </source>
</reference>